<reference evidence="2 3" key="1">
    <citation type="submission" date="2019-03" db="EMBL/GenBank/DDBJ databases">
        <title>First draft genome of Liparis tanakae, snailfish: a comprehensive survey of snailfish specific genes.</title>
        <authorList>
            <person name="Kim W."/>
            <person name="Song I."/>
            <person name="Jeong J.-H."/>
            <person name="Kim D."/>
            <person name="Kim S."/>
            <person name="Ryu S."/>
            <person name="Song J.Y."/>
            <person name="Lee S.K."/>
        </authorList>
    </citation>
    <scope>NUCLEOTIDE SEQUENCE [LARGE SCALE GENOMIC DNA]</scope>
    <source>
        <tissue evidence="2">Muscle</tissue>
    </source>
</reference>
<keyword evidence="3" id="KW-1185">Reference proteome</keyword>
<keyword evidence="1" id="KW-0472">Membrane</keyword>
<dbReference type="AlphaFoldDB" id="A0A4Z2I315"/>
<name>A0A4Z2I315_9TELE</name>
<evidence type="ECO:0000256" key="1">
    <source>
        <dbReference type="SAM" id="Phobius"/>
    </source>
</evidence>
<sequence length="72" mass="8174">MNPQRSRTSTYRRQPQCSRDHLVLCGGGHGVHLFVATVIVLVGVGVEHLQREHKELKNMGPHCQMKTSLLWD</sequence>
<keyword evidence="1" id="KW-1133">Transmembrane helix</keyword>
<comment type="caution">
    <text evidence="2">The sequence shown here is derived from an EMBL/GenBank/DDBJ whole genome shotgun (WGS) entry which is preliminary data.</text>
</comment>
<organism evidence="2 3">
    <name type="scientific">Liparis tanakae</name>
    <name type="common">Tanaka's snailfish</name>
    <dbReference type="NCBI Taxonomy" id="230148"/>
    <lineage>
        <taxon>Eukaryota</taxon>
        <taxon>Metazoa</taxon>
        <taxon>Chordata</taxon>
        <taxon>Craniata</taxon>
        <taxon>Vertebrata</taxon>
        <taxon>Euteleostomi</taxon>
        <taxon>Actinopterygii</taxon>
        <taxon>Neopterygii</taxon>
        <taxon>Teleostei</taxon>
        <taxon>Neoteleostei</taxon>
        <taxon>Acanthomorphata</taxon>
        <taxon>Eupercaria</taxon>
        <taxon>Perciformes</taxon>
        <taxon>Cottioidei</taxon>
        <taxon>Cottales</taxon>
        <taxon>Liparidae</taxon>
        <taxon>Liparis</taxon>
    </lineage>
</organism>
<evidence type="ECO:0000313" key="3">
    <source>
        <dbReference type="Proteomes" id="UP000314294"/>
    </source>
</evidence>
<keyword evidence="1" id="KW-0812">Transmembrane</keyword>
<evidence type="ECO:0000313" key="2">
    <source>
        <dbReference type="EMBL" id="TNN72161.1"/>
    </source>
</evidence>
<protein>
    <submittedName>
        <fullName evidence="2">Uncharacterized protein</fullName>
    </submittedName>
</protein>
<gene>
    <name evidence="2" type="ORF">EYF80_017589</name>
</gene>
<proteinExistence type="predicted"/>
<accession>A0A4Z2I315</accession>
<dbReference type="Proteomes" id="UP000314294">
    <property type="component" value="Unassembled WGS sequence"/>
</dbReference>
<feature type="transmembrane region" description="Helical" evidence="1">
    <location>
        <begin position="21"/>
        <end position="46"/>
    </location>
</feature>
<dbReference type="EMBL" id="SRLO01000141">
    <property type="protein sequence ID" value="TNN72161.1"/>
    <property type="molecule type" value="Genomic_DNA"/>
</dbReference>